<comment type="caution">
    <text evidence="1">The sequence shown here is derived from an EMBL/GenBank/DDBJ whole genome shotgun (WGS) entry which is preliminary data.</text>
</comment>
<proteinExistence type="predicted"/>
<dbReference type="EMBL" id="JRYO01000225">
    <property type="protein sequence ID" value="KHE90984.1"/>
    <property type="molecule type" value="Genomic_DNA"/>
</dbReference>
<evidence type="ECO:0008006" key="3">
    <source>
        <dbReference type="Google" id="ProtNLM"/>
    </source>
</evidence>
<dbReference type="InterPro" id="IPR022453">
    <property type="entry name" value="Znf_MqsA-type"/>
</dbReference>
<accession>A0A0B0EEF0</accession>
<dbReference type="AlphaFoldDB" id="A0A0B0EEF0"/>
<evidence type="ECO:0000313" key="1">
    <source>
        <dbReference type="EMBL" id="KHE90984.1"/>
    </source>
</evidence>
<dbReference type="Proteomes" id="UP000030652">
    <property type="component" value="Unassembled WGS sequence"/>
</dbReference>
<gene>
    <name evidence="1" type="ORF">SCABRO_03286</name>
</gene>
<dbReference type="Gene3D" id="3.10.20.860">
    <property type="match status" value="1"/>
</dbReference>
<sequence>MKYVEKCPRCGGKVNKKMVKEVLYGGINTAFLKVKAGVCLHCGERLYTPDTVKKFEEIESKLQAQKTDEFQPIGKSFQVLS</sequence>
<dbReference type="eggNOG" id="ENOG5032VGM">
    <property type="taxonomic scope" value="Bacteria"/>
</dbReference>
<organism evidence="1 2">
    <name type="scientific">Candidatus Scalindua brodae</name>
    <dbReference type="NCBI Taxonomy" id="237368"/>
    <lineage>
        <taxon>Bacteria</taxon>
        <taxon>Pseudomonadati</taxon>
        <taxon>Planctomycetota</taxon>
        <taxon>Candidatus Brocadiia</taxon>
        <taxon>Candidatus Brocadiales</taxon>
        <taxon>Candidatus Scalinduaceae</taxon>
        <taxon>Candidatus Scalindua</taxon>
    </lineage>
</organism>
<protein>
    <recommendedName>
        <fullName evidence="3">YgiT-type zinc finger domain protein</fullName>
    </recommendedName>
</protein>
<name>A0A0B0EEF0_9BACT</name>
<reference evidence="1 2" key="1">
    <citation type="submission" date="2014-10" db="EMBL/GenBank/DDBJ databases">
        <title>Draft genome of anammox bacterium scalindua brodae, obtained using differential coverage binning of sequence data from two enrichment reactors.</title>
        <authorList>
            <person name="Speth D.R."/>
            <person name="Russ L."/>
            <person name="Kartal B."/>
            <person name="Op den Camp H.J."/>
            <person name="Dutilh B.E."/>
            <person name="Jetten M.S."/>
        </authorList>
    </citation>
    <scope>NUCLEOTIDE SEQUENCE [LARGE SCALE GENOMIC DNA]</scope>
    <source>
        <strain evidence="1">RU1</strain>
    </source>
</reference>
<evidence type="ECO:0000313" key="2">
    <source>
        <dbReference type="Proteomes" id="UP000030652"/>
    </source>
</evidence>
<dbReference type="NCBIfam" id="TIGR03831">
    <property type="entry name" value="YgiT_finger"/>
    <property type="match status" value="1"/>
</dbReference>